<evidence type="ECO:0000256" key="2">
    <source>
        <dbReference type="ARBA" id="ARBA00004752"/>
    </source>
</evidence>
<evidence type="ECO:0000256" key="14">
    <source>
        <dbReference type="ARBA" id="ARBA00038053"/>
    </source>
</evidence>
<evidence type="ECO:0000256" key="9">
    <source>
        <dbReference type="ARBA" id="ARBA00022984"/>
    </source>
</evidence>
<evidence type="ECO:0000256" key="5">
    <source>
        <dbReference type="ARBA" id="ARBA00022676"/>
    </source>
</evidence>
<comment type="function">
    <text evidence="16">Peptidoglycan polymerase that is essential for cell division.</text>
</comment>
<evidence type="ECO:0000256" key="11">
    <source>
        <dbReference type="ARBA" id="ARBA00023136"/>
    </source>
</evidence>
<dbReference type="InterPro" id="IPR013437">
    <property type="entry name" value="FtsW"/>
</dbReference>
<dbReference type="Proteomes" id="UP001597044">
    <property type="component" value="Unassembled WGS sequence"/>
</dbReference>
<evidence type="ECO:0000256" key="4">
    <source>
        <dbReference type="ARBA" id="ARBA00022618"/>
    </source>
</evidence>
<evidence type="ECO:0000256" key="12">
    <source>
        <dbReference type="ARBA" id="ARBA00023306"/>
    </source>
</evidence>
<comment type="subcellular location">
    <subcellularLocation>
        <location evidence="16">Cell inner membrane</location>
        <topology evidence="16">Multi-pass membrane protein</topology>
    </subcellularLocation>
    <subcellularLocation>
        <location evidence="1">Cell membrane</location>
        <topology evidence="1">Multi-pass membrane protein</topology>
    </subcellularLocation>
    <text evidence="16">Localizes to the division septum.</text>
</comment>
<evidence type="ECO:0000256" key="1">
    <source>
        <dbReference type="ARBA" id="ARBA00004651"/>
    </source>
</evidence>
<keyword evidence="9 16" id="KW-0573">Peptidoglycan synthesis</keyword>
<evidence type="ECO:0000256" key="13">
    <source>
        <dbReference type="ARBA" id="ARBA00023316"/>
    </source>
</evidence>
<keyword evidence="4 16" id="KW-0132">Cell division</keyword>
<feature type="transmembrane region" description="Helical" evidence="16">
    <location>
        <begin position="56"/>
        <end position="77"/>
    </location>
</feature>
<keyword evidence="3 16" id="KW-1003">Cell membrane</keyword>
<evidence type="ECO:0000313" key="17">
    <source>
        <dbReference type="EMBL" id="MFD0950124.1"/>
    </source>
</evidence>
<comment type="catalytic activity">
    <reaction evidence="15 16">
        <text>[GlcNAc-(1-&gt;4)-Mur2Ac(oyl-L-Ala-gamma-D-Glu-L-Lys-D-Ala-D-Ala)](n)-di-trans,octa-cis-undecaprenyl diphosphate + beta-D-GlcNAc-(1-&gt;4)-Mur2Ac(oyl-L-Ala-gamma-D-Glu-L-Lys-D-Ala-D-Ala)-di-trans,octa-cis-undecaprenyl diphosphate = [GlcNAc-(1-&gt;4)-Mur2Ac(oyl-L-Ala-gamma-D-Glu-L-Lys-D-Ala-D-Ala)](n+1)-di-trans,octa-cis-undecaprenyl diphosphate + di-trans,octa-cis-undecaprenyl diphosphate + H(+)</text>
        <dbReference type="Rhea" id="RHEA:23708"/>
        <dbReference type="Rhea" id="RHEA-COMP:9602"/>
        <dbReference type="Rhea" id="RHEA-COMP:9603"/>
        <dbReference type="ChEBI" id="CHEBI:15378"/>
        <dbReference type="ChEBI" id="CHEBI:58405"/>
        <dbReference type="ChEBI" id="CHEBI:60033"/>
        <dbReference type="ChEBI" id="CHEBI:78435"/>
        <dbReference type="EC" id="2.4.99.28"/>
    </reaction>
</comment>
<evidence type="ECO:0000256" key="8">
    <source>
        <dbReference type="ARBA" id="ARBA00022960"/>
    </source>
</evidence>
<comment type="caution">
    <text evidence="17">The sequence shown here is derived from an EMBL/GenBank/DDBJ whole genome shotgun (WGS) entry which is preliminary data.</text>
</comment>
<keyword evidence="11 16" id="KW-0472">Membrane</keyword>
<name>A0ABW3HIC6_9GAMM</name>
<feature type="transmembrane region" description="Helical" evidence="16">
    <location>
        <begin position="156"/>
        <end position="173"/>
    </location>
</feature>
<keyword evidence="5 16" id="KW-0328">Glycosyltransferase</keyword>
<proteinExistence type="inferred from homology"/>
<evidence type="ECO:0000313" key="18">
    <source>
        <dbReference type="Proteomes" id="UP001597044"/>
    </source>
</evidence>
<feature type="transmembrane region" description="Helical" evidence="16">
    <location>
        <begin position="355"/>
        <end position="376"/>
    </location>
</feature>
<dbReference type="InterPro" id="IPR018365">
    <property type="entry name" value="Cell_cycle_FtsW-rel_CS"/>
</dbReference>
<organism evidence="17 18">
    <name type="scientific">Paraperlucidibaca wandonensis</name>
    <dbReference type="NCBI Taxonomy" id="1268273"/>
    <lineage>
        <taxon>Bacteria</taxon>
        <taxon>Pseudomonadati</taxon>
        <taxon>Pseudomonadota</taxon>
        <taxon>Gammaproteobacteria</taxon>
        <taxon>Moraxellales</taxon>
        <taxon>Moraxellaceae</taxon>
        <taxon>Paraperlucidibaca</taxon>
    </lineage>
</organism>
<evidence type="ECO:0000256" key="7">
    <source>
        <dbReference type="ARBA" id="ARBA00022692"/>
    </source>
</evidence>
<dbReference type="InterPro" id="IPR001182">
    <property type="entry name" value="FtsW/RodA"/>
</dbReference>
<keyword evidence="13 16" id="KW-0961">Cell wall biogenesis/degradation</keyword>
<keyword evidence="10 16" id="KW-1133">Transmembrane helix</keyword>
<evidence type="ECO:0000256" key="3">
    <source>
        <dbReference type="ARBA" id="ARBA00022475"/>
    </source>
</evidence>
<evidence type="ECO:0000256" key="15">
    <source>
        <dbReference type="ARBA" id="ARBA00049902"/>
    </source>
</evidence>
<evidence type="ECO:0000256" key="10">
    <source>
        <dbReference type="ARBA" id="ARBA00022989"/>
    </source>
</evidence>
<comment type="similarity">
    <text evidence="14 16">Belongs to the SEDS family. FtsW subfamily.</text>
</comment>
<keyword evidence="16" id="KW-0997">Cell inner membrane</keyword>
<feature type="transmembrane region" description="Helical" evidence="16">
    <location>
        <begin position="120"/>
        <end position="144"/>
    </location>
</feature>
<dbReference type="Pfam" id="PF01098">
    <property type="entry name" value="FTSW_RODA_SPOVE"/>
    <property type="match status" value="1"/>
</dbReference>
<dbReference type="RefSeq" id="WP_379070547.1">
    <property type="nucleotide sequence ID" value="NZ_JBHTIT010000001.1"/>
</dbReference>
<dbReference type="HAMAP" id="MF_00913">
    <property type="entry name" value="PGT_FtsW_proteobact"/>
    <property type="match status" value="1"/>
</dbReference>
<evidence type="ECO:0000256" key="6">
    <source>
        <dbReference type="ARBA" id="ARBA00022679"/>
    </source>
</evidence>
<dbReference type="PANTHER" id="PTHR30474:SF2">
    <property type="entry name" value="PEPTIDOGLYCAN GLYCOSYLTRANSFERASE FTSW-RELATED"/>
    <property type="match status" value="1"/>
</dbReference>
<evidence type="ECO:0000256" key="16">
    <source>
        <dbReference type="HAMAP-Rule" id="MF_00913"/>
    </source>
</evidence>
<reference evidence="18" key="1">
    <citation type="journal article" date="2019" name="Int. J. Syst. Evol. Microbiol.">
        <title>The Global Catalogue of Microorganisms (GCM) 10K type strain sequencing project: providing services to taxonomists for standard genome sequencing and annotation.</title>
        <authorList>
            <consortium name="The Broad Institute Genomics Platform"/>
            <consortium name="The Broad Institute Genome Sequencing Center for Infectious Disease"/>
            <person name="Wu L."/>
            <person name="Ma J."/>
        </authorList>
    </citation>
    <scope>NUCLEOTIDE SEQUENCE [LARGE SCALE GENOMIC DNA]</scope>
    <source>
        <strain evidence="18">CCUG 63419</strain>
    </source>
</reference>
<keyword evidence="18" id="KW-1185">Reference proteome</keyword>
<protein>
    <recommendedName>
        <fullName evidence="16">Probable peptidoglycan glycosyltransferase FtsW</fullName>
        <shortName evidence="16">PGT</shortName>
        <ecNumber evidence="16">2.4.99.28</ecNumber>
    </recommendedName>
    <alternativeName>
        <fullName evidence="16">Cell division protein FtsW</fullName>
    </alternativeName>
    <alternativeName>
        <fullName evidence="16">Cell wall polymerase</fullName>
    </alternativeName>
    <alternativeName>
        <fullName evidence="16">Peptidoglycan polymerase</fullName>
        <shortName evidence="16">PG polymerase</shortName>
    </alternativeName>
</protein>
<keyword evidence="6 16" id="KW-0808">Transferase</keyword>
<dbReference type="NCBIfam" id="TIGR02614">
    <property type="entry name" value="ftsW"/>
    <property type="match status" value="1"/>
</dbReference>
<feature type="transmembrane region" description="Helical" evidence="16">
    <location>
        <begin position="318"/>
        <end position="343"/>
    </location>
</feature>
<accession>A0ABW3HIC6</accession>
<feature type="transmembrane region" description="Helical" evidence="16">
    <location>
        <begin position="89"/>
        <end position="108"/>
    </location>
</feature>
<dbReference type="EC" id="2.4.99.28" evidence="16"/>
<sequence>MMARVLAPYQNMRMNLSLLSDRQYVLLSAGFLFCIGLIMVGSASMGVADANYGNPFYFFTRHLIYLAIGLVVAAVVSQVPMETWNRYSYWLFLVALVLIVLVLIPGIGRRVNGSMRWIGIGGLTIQPSEILKFAGVLAMAAYLWRRQEDVRSGWMGFLKPMAFAGISVGLMLAEPDFGASMVIVIALMAMLFLAGSPMALYLMLSGGILLGAIGIMIAEPYRMKRLMAFTDPWADQYNSGYQLVQSLIAFGRGDWFGVGLGHSVQKLFYLPEAHTDFVFAVYAEEFGLVGVLLLLLAMVTLVMTGLRIGQRAERAGQIFSGYVAYGLSVTIGIQAAINIGVNIGLFPTKGLTLPLVSYGGSSLVMMFVVLAVLLRIDAEASEPQERAVRRPGGLNDYR</sequence>
<dbReference type="PROSITE" id="PS00428">
    <property type="entry name" value="FTSW_RODA_SPOVE"/>
    <property type="match status" value="1"/>
</dbReference>
<dbReference type="EMBL" id="JBHTIT010000001">
    <property type="protein sequence ID" value="MFD0950124.1"/>
    <property type="molecule type" value="Genomic_DNA"/>
</dbReference>
<gene>
    <name evidence="16 17" type="primary">ftsW</name>
    <name evidence="17" type="ORF">ACFQ0F_06950</name>
</gene>
<feature type="transmembrane region" description="Helical" evidence="16">
    <location>
        <begin position="286"/>
        <end position="306"/>
    </location>
</feature>
<keyword evidence="7 16" id="KW-0812">Transmembrane</keyword>
<keyword evidence="12 16" id="KW-0131">Cell cycle</keyword>
<keyword evidence="8 16" id="KW-0133">Cell shape</keyword>
<feature type="transmembrane region" description="Helical" evidence="16">
    <location>
        <begin position="200"/>
        <end position="218"/>
    </location>
</feature>
<dbReference type="PANTHER" id="PTHR30474">
    <property type="entry name" value="CELL CYCLE PROTEIN"/>
    <property type="match status" value="1"/>
</dbReference>
<comment type="pathway">
    <text evidence="2 16">Cell wall biogenesis; peptidoglycan biosynthesis.</text>
</comment>
<feature type="transmembrane region" description="Helical" evidence="16">
    <location>
        <begin position="179"/>
        <end position="195"/>
    </location>
</feature>